<feature type="compositionally biased region" description="Basic and acidic residues" evidence="2">
    <location>
        <begin position="116"/>
        <end position="127"/>
    </location>
</feature>
<reference evidence="4" key="2">
    <citation type="submission" date="2022-06" db="UniProtKB">
        <authorList>
            <consortium name="EnsemblMetazoa"/>
        </authorList>
    </citation>
    <scope>IDENTIFICATION</scope>
    <source>
        <strain evidence="4">DF5081</strain>
    </source>
</reference>
<dbReference type="AlphaFoldDB" id="A0A8R1DV66"/>
<keyword evidence="1" id="KW-0479">Metal-binding</keyword>
<dbReference type="PROSITE" id="PS00028">
    <property type="entry name" value="ZINC_FINGER_C2H2_1"/>
    <property type="match status" value="2"/>
</dbReference>
<evidence type="ECO:0000256" key="1">
    <source>
        <dbReference type="PROSITE-ProRule" id="PRU00042"/>
    </source>
</evidence>
<organism evidence="4 5">
    <name type="scientific">Caenorhabditis japonica</name>
    <dbReference type="NCBI Taxonomy" id="281687"/>
    <lineage>
        <taxon>Eukaryota</taxon>
        <taxon>Metazoa</taxon>
        <taxon>Ecdysozoa</taxon>
        <taxon>Nematoda</taxon>
        <taxon>Chromadorea</taxon>
        <taxon>Rhabditida</taxon>
        <taxon>Rhabditina</taxon>
        <taxon>Rhabditomorpha</taxon>
        <taxon>Rhabditoidea</taxon>
        <taxon>Rhabditidae</taxon>
        <taxon>Peloderinae</taxon>
        <taxon>Caenorhabditis</taxon>
    </lineage>
</organism>
<protein>
    <submittedName>
        <fullName evidence="4">C2H2-type domain-containing protein</fullName>
    </submittedName>
</protein>
<keyword evidence="5" id="KW-1185">Reference proteome</keyword>
<dbReference type="PANTHER" id="PTHR33936">
    <property type="entry name" value="PROTEIN CBG17840"/>
    <property type="match status" value="1"/>
</dbReference>
<dbReference type="InterPro" id="IPR013087">
    <property type="entry name" value="Znf_C2H2_type"/>
</dbReference>
<dbReference type="PANTHER" id="PTHR33936:SF18">
    <property type="entry name" value="C2H2-TYPE DOMAIN-CONTAINING PROTEIN"/>
    <property type="match status" value="1"/>
</dbReference>
<feature type="compositionally biased region" description="Polar residues" evidence="2">
    <location>
        <begin position="77"/>
        <end position="86"/>
    </location>
</feature>
<feature type="compositionally biased region" description="Basic and acidic residues" evidence="2">
    <location>
        <begin position="1163"/>
        <end position="1172"/>
    </location>
</feature>
<feature type="domain" description="C2H2-type" evidence="3">
    <location>
        <begin position="22"/>
        <end position="50"/>
    </location>
</feature>
<evidence type="ECO:0000259" key="3">
    <source>
        <dbReference type="PROSITE" id="PS50157"/>
    </source>
</evidence>
<dbReference type="GO" id="GO:0008270">
    <property type="term" value="F:zinc ion binding"/>
    <property type="evidence" value="ECO:0007669"/>
    <property type="project" value="UniProtKB-KW"/>
</dbReference>
<feature type="compositionally biased region" description="Basic and acidic residues" evidence="2">
    <location>
        <begin position="1098"/>
        <end position="1107"/>
    </location>
</feature>
<dbReference type="InterPro" id="IPR052797">
    <property type="entry name" value="RegFact_GeneExpr_CellDeath"/>
</dbReference>
<evidence type="ECO:0000313" key="5">
    <source>
        <dbReference type="Proteomes" id="UP000005237"/>
    </source>
</evidence>
<keyword evidence="1" id="KW-0863">Zinc-finger</keyword>
<dbReference type="PROSITE" id="PS50157">
    <property type="entry name" value="ZINC_FINGER_C2H2_2"/>
    <property type="match status" value="1"/>
</dbReference>
<feature type="compositionally biased region" description="Low complexity" evidence="2">
    <location>
        <begin position="946"/>
        <end position="967"/>
    </location>
</feature>
<feature type="region of interest" description="Disordered" evidence="2">
    <location>
        <begin position="35"/>
        <end position="95"/>
    </location>
</feature>
<keyword evidence="1" id="KW-0862">Zinc</keyword>
<feature type="compositionally biased region" description="Basic and acidic residues" evidence="2">
    <location>
        <begin position="47"/>
        <end position="57"/>
    </location>
</feature>
<evidence type="ECO:0000256" key="2">
    <source>
        <dbReference type="SAM" id="MobiDB-lite"/>
    </source>
</evidence>
<dbReference type="SMART" id="SM00355">
    <property type="entry name" value="ZnF_C2H2"/>
    <property type="match status" value="5"/>
</dbReference>
<dbReference type="EnsemblMetazoa" id="CJA12721.1">
    <property type="protein sequence ID" value="CJA12721.1"/>
    <property type="gene ID" value="WBGene00131925"/>
</dbReference>
<evidence type="ECO:0000313" key="4">
    <source>
        <dbReference type="EnsemblMetazoa" id="CJA12721.1"/>
    </source>
</evidence>
<feature type="region of interest" description="Disordered" evidence="2">
    <location>
        <begin position="107"/>
        <end position="127"/>
    </location>
</feature>
<accession>A0A8R1DV66</accession>
<feature type="compositionally biased region" description="Low complexity" evidence="2">
    <location>
        <begin position="1108"/>
        <end position="1127"/>
    </location>
</feature>
<sequence>MDEEEIDVVNCEPEEKKVDTGFRCDECDYVGRTKASISAHKRHKHAKPEAEKPEKAAKPRAKKSNSSVEKIEENGTEDVQISTEAQSVEPEASNLVASARRVTTKQLLGGRRRPKTHVEAAQSDRPDTRIHEVDTSMAVGEFIRRNVNGVYTVETIPVGAQIDEQAGEMEVGNEVEVVGENVDVVPLDSLFKNYKSRLPEGTPRRVSNVKKYAPDKIPVRLTVGDETGKYKCYIEDCHWRCSYRSLRMEHMKAVHPEWKLPPRFILERISKDGVYLNPDEYVPPIACPIEGCDWRGNYRASKSAHMRKVHPREHADSKKKMPGYQCSGVYGCHFPMCTWRGWSRSTRSMHIKKAHPEWKPEDNRSMILLTCFHCKASFPSYPLLASHIDMAHNGLGLHVEEMFDSKEAFGMWLQRIERTYSITFERTDPPAQPNDEQIYTLHCTCTAGRGGQLTTDTRQFVYSRYNFLKRRQHHFLTRSKNDCSAHLEIREDTIYDRVNVKGTLEHTGHRFGTPLLRMSGLERQLYSDVIVWKTSEPEQNFRLMALELVDKLNAYEGFAMENFGPPKTLGIIEPLDPDALTSLKMIVQESDQACFFNVDFSEIEQRKVSFGYMSDEMKRLYVKFGAQRSVTIDLHLVDFQDIELHQYTVLVYDCHFCPKCVLIYLTTNTETTPEVVLQQLKTVNPNFPRDFICDASQIWPETIEKLWPENDCNSLISEWSIMEFWAAKVEELVHNEFDVFSIITALRRLVRVEDQNQLLFYALELFESLFECGYTEFAEFLDVQFSDLEYFKRWSPTYRTAYTSNTHPTLAVSSRVLRDDYLSNEEIDRPDQWFAHITKRIEDFNAIEMTQTFTLRPMELPKKYYYNTIDIQDFNKTVHEPGAETVLVYEEEVDELVEGEVVEGEVVEEEVIGHEEVDEVEMYNEDLMIKQEARDEEQKRMRYFQAGPSSSTPAASAPPSEAGSSSANIGEIPRRHFTGPRILASSAKKLEEEPERTLPSLKRDTTKSVVRGGRKKKDRFAELRDCPPEVMRAIAAHAISYDGRKKEQRPYVYVPPMAKLAQSSFPSVPTPDFYKDAGTAYTMPVRRDSRQQHAKRKQQWERQEQQARQRQIQQRQVERQMMMAEQASTSSTPRPHILQHRHRQHQHQQHLRPSEDVDEEMDADQHPLKDDQQPCTSSSLYH</sequence>
<dbReference type="Proteomes" id="UP000005237">
    <property type="component" value="Unassembled WGS sequence"/>
</dbReference>
<proteinExistence type="predicted"/>
<name>A0A8R1DV66_CAEJA</name>
<feature type="region of interest" description="Disordered" evidence="2">
    <location>
        <begin position="1086"/>
        <end position="1182"/>
    </location>
</feature>
<reference evidence="5" key="1">
    <citation type="submission" date="2010-08" db="EMBL/GenBank/DDBJ databases">
        <authorList>
            <consortium name="Caenorhabditis japonica Sequencing Consortium"/>
            <person name="Wilson R.K."/>
        </authorList>
    </citation>
    <scope>NUCLEOTIDE SEQUENCE [LARGE SCALE GENOMIC DNA]</scope>
    <source>
        <strain evidence="5">DF5081</strain>
    </source>
</reference>
<feature type="region of interest" description="Disordered" evidence="2">
    <location>
        <begin position="945"/>
        <end position="1014"/>
    </location>
</feature>
<feature type="compositionally biased region" description="Polar residues" evidence="2">
    <location>
        <begin position="1173"/>
        <end position="1182"/>
    </location>
</feature>
<feature type="compositionally biased region" description="Basic residues" evidence="2">
    <location>
        <begin position="1137"/>
        <end position="1150"/>
    </location>
</feature>